<evidence type="ECO:0000256" key="1">
    <source>
        <dbReference type="ARBA" id="ARBA00007401"/>
    </source>
</evidence>
<dbReference type="RefSeq" id="WP_212966574.1">
    <property type="nucleotide sequence ID" value="NZ_BORB01000022.1"/>
</dbReference>
<feature type="domain" description="Glycoside hydrolase family 2 immunoglobulin-like beta-sandwich" evidence="4">
    <location>
        <begin position="225"/>
        <end position="343"/>
    </location>
</feature>
<evidence type="ECO:0000313" key="7">
    <source>
        <dbReference type="EMBL" id="GIN58327.1"/>
    </source>
</evidence>
<evidence type="ECO:0000259" key="4">
    <source>
        <dbReference type="Pfam" id="PF00703"/>
    </source>
</evidence>
<evidence type="ECO:0000259" key="6">
    <source>
        <dbReference type="Pfam" id="PF02837"/>
    </source>
</evidence>
<dbReference type="Proteomes" id="UP000679950">
    <property type="component" value="Unassembled WGS sequence"/>
</dbReference>
<dbReference type="Pfam" id="PF02837">
    <property type="entry name" value="Glyco_hydro_2_N"/>
    <property type="match status" value="1"/>
</dbReference>
<accession>A0ABQ4KKB1</accession>
<evidence type="ECO:0000256" key="3">
    <source>
        <dbReference type="ARBA" id="ARBA00023295"/>
    </source>
</evidence>
<dbReference type="InterPro" id="IPR051913">
    <property type="entry name" value="GH2_Domain-Containing"/>
</dbReference>
<comment type="similarity">
    <text evidence="1">Belongs to the glycosyl hydrolase 2 family.</text>
</comment>
<evidence type="ECO:0000313" key="8">
    <source>
        <dbReference type="Proteomes" id="UP000679950"/>
    </source>
</evidence>
<dbReference type="InterPro" id="IPR006101">
    <property type="entry name" value="Glyco_hydro_2"/>
</dbReference>
<evidence type="ECO:0008006" key="9">
    <source>
        <dbReference type="Google" id="ProtNLM"/>
    </source>
</evidence>
<dbReference type="InterPro" id="IPR013783">
    <property type="entry name" value="Ig-like_fold"/>
</dbReference>
<dbReference type="Pfam" id="PF02836">
    <property type="entry name" value="Glyco_hydro_2_C"/>
    <property type="match status" value="1"/>
</dbReference>
<reference evidence="7 8" key="1">
    <citation type="submission" date="2021-03" db="EMBL/GenBank/DDBJ databases">
        <title>Antimicrobial resistance genes in bacteria isolated from Japanese honey, and their potential for conferring macrolide and lincosamide resistance in the American foulbrood pathogen Paenibacillus larvae.</title>
        <authorList>
            <person name="Okamoto M."/>
            <person name="Kumagai M."/>
            <person name="Kanamori H."/>
            <person name="Takamatsu D."/>
        </authorList>
    </citation>
    <scope>NUCLEOTIDE SEQUENCE [LARGE SCALE GENOMIC DNA]</scope>
    <source>
        <strain evidence="7 8">J8TS2</strain>
    </source>
</reference>
<gene>
    <name evidence="7" type="ORF">J8TS2_26460</name>
</gene>
<dbReference type="SUPFAM" id="SSF51445">
    <property type="entry name" value="(Trans)glycosidases"/>
    <property type="match status" value="1"/>
</dbReference>
<feature type="domain" description="Glycosyl hydrolases family 2 sugar binding" evidence="6">
    <location>
        <begin position="41"/>
        <end position="212"/>
    </location>
</feature>
<dbReference type="SUPFAM" id="SSF49785">
    <property type="entry name" value="Galactose-binding domain-like"/>
    <property type="match status" value="1"/>
</dbReference>
<name>A0ABQ4KKB1_9BACI</name>
<dbReference type="InterPro" id="IPR006103">
    <property type="entry name" value="Glyco_hydro_2_cat"/>
</dbReference>
<dbReference type="SUPFAM" id="SSF49303">
    <property type="entry name" value="beta-Galactosidase/glucuronidase domain"/>
    <property type="match status" value="1"/>
</dbReference>
<dbReference type="PANTHER" id="PTHR42732:SF1">
    <property type="entry name" value="BETA-MANNOSIDASE"/>
    <property type="match status" value="1"/>
</dbReference>
<evidence type="ECO:0000259" key="5">
    <source>
        <dbReference type="Pfam" id="PF02836"/>
    </source>
</evidence>
<dbReference type="Gene3D" id="2.60.40.10">
    <property type="entry name" value="Immunoglobulins"/>
    <property type="match status" value="1"/>
</dbReference>
<dbReference type="Pfam" id="PF00703">
    <property type="entry name" value="Glyco_hydro_2"/>
    <property type="match status" value="1"/>
</dbReference>
<keyword evidence="2" id="KW-0378">Hydrolase</keyword>
<sequence length="772" mass="89400">MDNIGTLQSTFTFQKIDGKAIPFQNGMPYPSFEPQQRQIFSLSGKWQKQRFAADHDWTMTYRDDDWIAKTEKESLGIPTRDFDDSSWETHTIPLPENNLTGKAEINGAETYENGVWYRKVFTLNDEWTEKEITLKCLGLSYVGDFWVNGQYVGYHEGGYTPFSFDVTSFLQPGENLIAIRIDNPPWTTRDDIVPAVNNDFFNYTGIIQDIFLEATDSVQVVRADIVPKDTMGTVDVTVILENKGNEAKTISPSFSIYETDFTHTNWLTDPSAKSICGQKTKVEGLPRQTIQLAPHEVKVVSFELSIHNPKVWSIRAPHLYVFATELYENEREIDSFYTQFGVRRIVTEKTHIHLNDEPIFLAGVARHEEWPGYGRTASWDRIKSDFLKIEKLSVNMVRTGHYPNHIYTFILLDRLGLTAMGEIPLWQFETHHYQIQEERGISYQMWREMIFSNFNRPSIIMWSTQNESKDVSLRKKYNENLVHEVRSTYDDKRLITQSAAADQPGAHDDSMEPLDVAGWTMYFGIFHGSTPYEGTRNFIEKAHLRWPNKPIINTEYGLWSNADNSLLQKQVEVYQHVQQALLEKATVTPEGLINQNGYIAGIDYWSAFDWYVNHNEFYQTMGIYHMDRKTKKPLYEKFIRDHERLMKQTNGIGKSQAVQFEKTLQMQIRHSHPGQTDIQFAEGQDLQLFHYLIIKVFDPISADGFIVELTNRDGQTASYQTFNIEINQKFDVFIPLWTLPTSVISDVHSIRILYEEKRQIEIIGVTSAMGGK</sequence>
<dbReference type="PANTHER" id="PTHR42732">
    <property type="entry name" value="BETA-GALACTOSIDASE"/>
    <property type="match status" value="1"/>
</dbReference>
<dbReference type="InterPro" id="IPR017853">
    <property type="entry name" value="GH"/>
</dbReference>
<feature type="domain" description="Glycoside hydrolase family 2 catalytic" evidence="5">
    <location>
        <begin position="348"/>
        <end position="634"/>
    </location>
</feature>
<protein>
    <recommendedName>
        <fullName evidence="9">Beta-galactosidase</fullName>
    </recommendedName>
</protein>
<dbReference type="InterPro" id="IPR006104">
    <property type="entry name" value="Glyco_hydro_2_N"/>
</dbReference>
<dbReference type="InterPro" id="IPR008979">
    <property type="entry name" value="Galactose-bd-like_sf"/>
</dbReference>
<evidence type="ECO:0000256" key="2">
    <source>
        <dbReference type="ARBA" id="ARBA00022801"/>
    </source>
</evidence>
<dbReference type="PRINTS" id="PR00132">
    <property type="entry name" value="GLHYDRLASE2"/>
</dbReference>
<organism evidence="7 8">
    <name type="scientific">Lederbergia ruris</name>
    <dbReference type="NCBI Taxonomy" id="217495"/>
    <lineage>
        <taxon>Bacteria</taxon>
        <taxon>Bacillati</taxon>
        <taxon>Bacillota</taxon>
        <taxon>Bacilli</taxon>
        <taxon>Bacillales</taxon>
        <taxon>Bacillaceae</taxon>
        <taxon>Lederbergia</taxon>
    </lineage>
</organism>
<dbReference type="Gene3D" id="3.20.20.80">
    <property type="entry name" value="Glycosidases"/>
    <property type="match status" value="1"/>
</dbReference>
<proteinExistence type="inferred from homology"/>
<dbReference type="EMBL" id="BORB01000022">
    <property type="protein sequence ID" value="GIN58327.1"/>
    <property type="molecule type" value="Genomic_DNA"/>
</dbReference>
<dbReference type="InterPro" id="IPR036156">
    <property type="entry name" value="Beta-gal/glucu_dom_sf"/>
</dbReference>
<dbReference type="InterPro" id="IPR006102">
    <property type="entry name" value="Ig-like_GH2"/>
</dbReference>
<comment type="caution">
    <text evidence="7">The sequence shown here is derived from an EMBL/GenBank/DDBJ whole genome shotgun (WGS) entry which is preliminary data.</text>
</comment>
<dbReference type="Gene3D" id="2.60.120.260">
    <property type="entry name" value="Galactose-binding domain-like"/>
    <property type="match status" value="1"/>
</dbReference>
<keyword evidence="3" id="KW-0326">Glycosidase</keyword>
<keyword evidence="8" id="KW-1185">Reference proteome</keyword>